<dbReference type="Pfam" id="PF08220">
    <property type="entry name" value="HTH_DeoR"/>
    <property type="match status" value="1"/>
</dbReference>
<keyword evidence="4" id="KW-0238">DNA-binding</keyword>
<accession>A0A1H3YE52</accession>
<keyword evidence="1" id="KW-0805">Transcription regulation</keyword>
<reference evidence="4 5" key="1">
    <citation type="submission" date="2016-10" db="EMBL/GenBank/DDBJ databases">
        <authorList>
            <person name="de Groot N.N."/>
        </authorList>
    </citation>
    <scope>NUCLEOTIDE SEQUENCE [LARGE SCALE GENOMIC DNA]</scope>
    <source>
        <strain evidence="4 5">SR12</strain>
    </source>
</reference>
<keyword evidence="2" id="KW-0804">Transcription</keyword>
<keyword evidence="5" id="KW-1185">Reference proteome</keyword>
<dbReference type="GO" id="GO:0003677">
    <property type="term" value="F:DNA binding"/>
    <property type="evidence" value="ECO:0007669"/>
    <property type="project" value="UniProtKB-KW"/>
</dbReference>
<dbReference type="RefSeq" id="WP_090304911.1">
    <property type="nucleotide sequence ID" value="NZ_FNRK01000003.1"/>
</dbReference>
<proteinExistence type="predicted"/>
<dbReference type="PANTHER" id="PTHR30363">
    <property type="entry name" value="HTH-TYPE TRANSCRIPTIONAL REGULATOR SRLR-RELATED"/>
    <property type="match status" value="1"/>
</dbReference>
<dbReference type="PANTHER" id="PTHR30363:SF44">
    <property type="entry name" value="AGA OPERON TRANSCRIPTIONAL REPRESSOR-RELATED"/>
    <property type="match status" value="1"/>
</dbReference>
<dbReference type="InterPro" id="IPR001034">
    <property type="entry name" value="DeoR_HTH"/>
</dbReference>
<dbReference type="OrthoDB" id="9797223at2"/>
<dbReference type="Gene3D" id="3.40.50.1360">
    <property type="match status" value="1"/>
</dbReference>
<dbReference type="STRING" id="81409.SAMN04515656_103181"/>
<dbReference type="InterPro" id="IPR036390">
    <property type="entry name" value="WH_DNA-bd_sf"/>
</dbReference>
<evidence type="ECO:0000313" key="4">
    <source>
        <dbReference type="EMBL" id="SEA09826.1"/>
    </source>
</evidence>
<dbReference type="Proteomes" id="UP000199394">
    <property type="component" value="Unassembled WGS sequence"/>
</dbReference>
<dbReference type="InterPro" id="IPR050313">
    <property type="entry name" value="Carb_Metab_HTH_regulators"/>
</dbReference>
<dbReference type="InterPro" id="IPR036388">
    <property type="entry name" value="WH-like_DNA-bd_sf"/>
</dbReference>
<feature type="domain" description="HTH deoR-type" evidence="3">
    <location>
        <begin position="3"/>
        <end position="58"/>
    </location>
</feature>
<name>A0A1H3YE52_9FIRM</name>
<evidence type="ECO:0000259" key="3">
    <source>
        <dbReference type="PROSITE" id="PS51000"/>
    </source>
</evidence>
<evidence type="ECO:0000256" key="1">
    <source>
        <dbReference type="ARBA" id="ARBA00023015"/>
    </source>
</evidence>
<dbReference type="SUPFAM" id="SSF100950">
    <property type="entry name" value="NagB/RpiA/CoA transferase-like"/>
    <property type="match status" value="1"/>
</dbReference>
<dbReference type="SUPFAM" id="SSF46785">
    <property type="entry name" value="Winged helix' DNA-binding domain"/>
    <property type="match status" value="1"/>
</dbReference>
<dbReference type="SMART" id="SM01134">
    <property type="entry name" value="DeoRC"/>
    <property type="match status" value="1"/>
</dbReference>
<dbReference type="PROSITE" id="PS51000">
    <property type="entry name" value="HTH_DEOR_2"/>
    <property type="match status" value="1"/>
</dbReference>
<dbReference type="GO" id="GO:0003700">
    <property type="term" value="F:DNA-binding transcription factor activity"/>
    <property type="evidence" value="ECO:0007669"/>
    <property type="project" value="InterPro"/>
</dbReference>
<evidence type="ECO:0000256" key="2">
    <source>
        <dbReference type="ARBA" id="ARBA00023163"/>
    </source>
</evidence>
<dbReference type="EMBL" id="FNRK01000003">
    <property type="protein sequence ID" value="SEA09826.1"/>
    <property type="molecule type" value="Genomic_DNA"/>
</dbReference>
<sequence length="255" mass="28629">MHYLERRKDILNLIMQEGSVKAEELAKRYAVGVPTIRRDLKYLAEEYGIEIAYGGAYRKESLANQHVVELNITQKRMHNLEDKRFIAKKAAAIVEDGDTIALNVGSSVELVLDYLEGINTVNIVTLSLNVALRASTIPGATIYMPGGKLRNYSGAFYGSETESFLKRFNIDKAFLGVVAVSINKGVTHPSLEEVKTNQILADISSECYLLADHSKFDKTSLIKMYDLSQFHGFILDEATPEIYREYARNNDIIII</sequence>
<protein>
    <submittedName>
        <fullName evidence="4">DNA-binding transcriptional regulator of sugar metabolism, DeoR/GlpR family</fullName>
    </submittedName>
</protein>
<gene>
    <name evidence="4" type="ORF">SAMN04515656_103181</name>
</gene>
<dbReference type="InterPro" id="IPR014036">
    <property type="entry name" value="DeoR-like_C"/>
</dbReference>
<dbReference type="SMART" id="SM00420">
    <property type="entry name" value="HTH_DEOR"/>
    <property type="match status" value="1"/>
</dbReference>
<evidence type="ECO:0000313" key="5">
    <source>
        <dbReference type="Proteomes" id="UP000199394"/>
    </source>
</evidence>
<dbReference type="InterPro" id="IPR037171">
    <property type="entry name" value="NagB/RpiA_transferase-like"/>
</dbReference>
<organism evidence="4 5">
    <name type="scientific">Eubacterium aggregans</name>
    <dbReference type="NCBI Taxonomy" id="81409"/>
    <lineage>
        <taxon>Bacteria</taxon>
        <taxon>Bacillati</taxon>
        <taxon>Bacillota</taxon>
        <taxon>Clostridia</taxon>
        <taxon>Eubacteriales</taxon>
        <taxon>Eubacteriaceae</taxon>
        <taxon>Eubacterium</taxon>
    </lineage>
</organism>
<dbReference type="Gene3D" id="1.10.10.10">
    <property type="entry name" value="Winged helix-like DNA-binding domain superfamily/Winged helix DNA-binding domain"/>
    <property type="match status" value="1"/>
</dbReference>
<dbReference type="Pfam" id="PF00455">
    <property type="entry name" value="DeoRC"/>
    <property type="match status" value="1"/>
</dbReference>
<dbReference type="AlphaFoldDB" id="A0A1H3YE52"/>